<dbReference type="EMBL" id="JBHSFT010000002">
    <property type="protein sequence ID" value="MFC4661116.1"/>
    <property type="molecule type" value="Genomic_DNA"/>
</dbReference>
<dbReference type="RefSeq" id="WP_212928709.1">
    <property type="nucleotide sequence ID" value="NZ_JBHSFT010000002.1"/>
</dbReference>
<protein>
    <submittedName>
        <fullName evidence="4">BglG family transcription antiterminator</fullName>
    </submittedName>
</protein>
<proteinExistence type="predicted"/>
<dbReference type="Pfam" id="PF00874">
    <property type="entry name" value="PRD"/>
    <property type="match status" value="1"/>
</dbReference>
<evidence type="ECO:0000313" key="4">
    <source>
        <dbReference type="EMBL" id="MFC4661116.1"/>
    </source>
</evidence>
<organism evidence="4 5">
    <name type="scientific">Oceanobacillus aidingensis</name>
    <dbReference type="NCBI Taxonomy" id="645964"/>
    <lineage>
        <taxon>Bacteria</taxon>
        <taxon>Bacillati</taxon>
        <taxon>Bacillota</taxon>
        <taxon>Bacilli</taxon>
        <taxon>Bacillales</taxon>
        <taxon>Bacillaceae</taxon>
        <taxon>Oceanobacillus</taxon>
    </lineage>
</organism>
<dbReference type="Gene3D" id="1.10.1790.10">
    <property type="entry name" value="PRD domain"/>
    <property type="match status" value="1"/>
</dbReference>
<dbReference type="InterPro" id="IPR050661">
    <property type="entry name" value="BglG_antiterminators"/>
</dbReference>
<name>A0ABV9JTN8_9BACI</name>
<evidence type="ECO:0000256" key="1">
    <source>
        <dbReference type="ARBA" id="ARBA00022737"/>
    </source>
</evidence>
<dbReference type="InterPro" id="IPR036388">
    <property type="entry name" value="WH-like_DNA-bd_sf"/>
</dbReference>
<evidence type="ECO:0000259" key="2">
    <source>
        <dbReference type="PROSITE" id="PS51094"/>
    </source>
</evidence>
<feature type="domain" description="PTS EIIA type-2" evidence="2">
    <location>
        <begin position="474"/>
        <end position="619"/>
    </location>
</feature>
<reference evidence="5" key="1">
    <citation type="journal article" date="2019" name="Int. J. Syst. Evol. Microbiol.">
        <title>The Global Catalogue of Microorganisms (GCM) 10K type strain sequencing project: providing services to taxonomists for standard genome sequencing and annotation.</title>
        <authorList>
            <consortium name="The Broad Institute Genomics Platform"/>
            <consortium name="The Broad Institute Genome Sequencing Center for Infectious Disease"/>
            <person name="Wu L."/>
            <person name="Ma J."/>
        </authorList>
    </citation>
    <scope>NUCLEOTIDE SEQUENCE [LARGE SCALE GENOMIC DNA]</scope>
    <source>
        <strain evidence="5">CCUG 37257</strain>
    </source>
</reference>
<dbReference type="Pfam" id="PF00359">
    <property type="entry name" value="PTS_EIIA_2"/>
    <property type="match status" value="1"/>
</dbReference>
<dbReference type="SUPFAM" id="SSF55804">
    <property type="entry name" value="Phoshotransferase/anion transport protein"/>
    <property type="match status" value="1"/>
</dbReference>
<gene>
    <name evidence="4" type="ORF">ACFO3P_02630</name>
</gene>
<evidence type="ECO:0000313" key="5">
    <source>
        <dbReference type="Proteomes" id="UP001595988"/>
    </source>
</evidence>
<dbReference type="PROSITE" id="PS51094">
    <property type="entry name" value="PTS_EIIA_TYPE_2"/>
    <property type="match status" value="1"/>
</dbReference>
<evidence type="ECO:0000259" key="3">
    <source>
        <dbReference type="PROSITE" id="PS51372"/>
    </source>
</evidence>
<dbReference type="InterPro" id="IPR036390">
    <property type="entry name" value="WH_DNA-bd_sf"/>
</dbReference>
<dbReference type="Proteomes" id="UP001595988">
    <property type="component" value="Unassembled WGS sequence"/>
</dbReference>
<dbReference type="PANTHER" id="PTHR30185">
    <property type="entry name" value="CRYPTIC BETA-GLUCOSIDE BGL OPERON ANTITERMINATOR"/>
    <property type="match status" value="1"/>
</dbReference>
<dbReference type="Gene3D" id="3.40.930.10">
    <property type="entry name" value="Mannitol-specific EII, Chain A"/>
    <property type="match status" value="1"/>
</dbReference>
<dbReference type="PROSITE" id="PS51372">
    <property type="entry name" value="PRD_2"/>
    <property type="match status" value="1"/>
</dbReference>
<dbReference type="CDD" id="cd05568">
    <property type="entry name" value="PTS_IIB_bgl_like"/>
    <property type="match status" value="1"/>
</dbReference>
<dbReference type="Pfam" id="PF08279">
    <property type="entry name" value="HTH_11"/>
    <property type="match status" value="2"/>
</dbReference>
<dbReference type="InterPro" id="IPR016152">
    <property type="entry name" value="PTrfase/Anion_transptr"/>
</dbReference>
<dbReference type="SUPFAM" id="SSF46785">
    <property type="entry name" value="Winged helix' DNA-binding domain"/>
    <property type="match status" value="2"/>
</dbReference>
<sequence length="619" mass="72272">MKERHARLLQLLKMYEQEGKYVGGDVLSEKLGVSTRTIRSDIRYLNENYLADAEISSNNRLGYKLEGKMEVFKKQDYFEFNQRAFYIVQLLMEADSWMSYQEIADCLHVSAQTINSDLNRITELISSQQLEITLETETFSGIRMIGNEIDKRLLLAHFVKRDFATKDELRHELRELFTKWWFEERQIDDTMAHLDEVLEQYGVSLNIQVKSMLIVAVLIQKYRLNQKAISKFELDLSQDDQSLKENSAAQAILKKEGLPDGELLLRESSFLAVQLIGWKVFPDSNGIKDNHLFKNIDLQINESLAVLGDKYGYDFWEDHQLVNGLQAHIKRIIYPLTYKALINNPFLSFIKSEYIQAYQMAVVFSKLISSRVSVHIPENEVGYIALHIEAAIERMNDLKIKAAVIFKENHVLATLSKQKIENHFRQIEVIDIYSIDELHKLPENVSLVISQLPIKNINKKVIVVNEFLQADDLASIKQNITFGILKDRVSEEKLIYLNESTKENFLEKMVDHFRLQRYFNGILDRENLSPTDIGNEIALPHPLFSTNEKESYIYIGVNQQRISWGERSVRLVFLLILSEKDKLKYEYIYREIYQLMKNKSTVENLLSTNSYEEFMENLQ</sequence>
<keyword evidence="1" id="KW-0677">Repeat</keyword>
<dbReference type="InterPro" id="IPR013196">
    <property type="entry name" value="HTH_11"/>
</dbReference>
<dbReference type="PANTHER" id="PTHR30185:SF13">
    <property type="entry name" value="LICABCH OPERON REGULATOR-RELATED"/>
    <property type="match status" value="1"/>
</dbReference>
<accession>A0ABV9JTN8</accession>
<dbReference type="SUPFAM" id="SSF63520">
    <property type="entry name" value="PTS-regulatory domain, PRD"/>
    <property type="match status" value="1"/>
</dbReference>
<dbReference type="InterPro" id="IPR002178">
    <property type="entry name" value="PTS_EIIA_type-2_dom"/>
</dbReference>
<dbReference type="InterPro" id="IPR011608">
    <property type="entry name" value="PRD"/>
</dbReference>
<feature type="domain" description="PRD" evidence="3">
    <location>
        <begin position="291"/>
        <end position="398"/>
    </location>
</feature>
<keyword evidence="5" id="KW-1185">Reference proteome</keyword>
<dbReference type="Gene3D" id="1.10.10.10">
    <property type="entry name" value="Winged helix-like DNA-binding domain superfamily/Winged helix DNA-binding domain"/>
    <property type="match status" value="2"/>
</dbReference>
<comment type="caution">
    <text evidence="4">The sequence shown here is derived from an EMBL/GenBank/DDBJ whole genome shotgun (WGS) entry which is preliminary data.</text>
</comment>
<dbReference type="InterPro" id="IPR036634">
    <property type="entry name" value="PRD_sf"/>
</dbReference>